<dbReference type="Proteomes" id="UP000324832">
    <property type="component" value="Unassembled WGS sequence"/>
</dbReference>
<dbReference type="InterPro" id="IPR001965">
    <property type="entry name" value="Znf_PHD"/>
</dbReference>
<feature type="non-terminal residue" evidence="7">
    <location>
        <position position="440"/>
    </location>
</feature>
<keyword evidence="2 4" id="KW-0863">Zinc-finger</keyword>
<accession>A0A5E4R039</accession>
<dbReference type="EMBL" id="FZQP02006789">
    <property type="protein sequence ID" value="VVD03650.1"/>
    <property type="molecule type" value="Genomic_DNA"/>
</dbReference>
<dbReference type="SMART" id="SM00249">
    <property type="entry name" value="PHD"/>
    <property type="match status" value="1"/>
</dbReference>
<name>A0A5E4R039_9NEOP</name>
<evidence type="ECO:0000256" key="5">
    <source>
        <dbReference type="SAM" id="Coils"/>
    </source>
</evidence>
<evidence type="ECO:0000256" key="1">
    <source>
        <dbReference type="ARBA" id="ARBA00022723"/>
    </source>
</evidence>
<organism evidence="7 8">
    <name type="scientific">Leptidea sinapis</name>
    <dbReference type="NCBI Taxonomy" id="189913"/>
    <lineage>
        <taxon>Eukaryota</taxon>
        <taxon>Metazoa</taxon>
        <taxon>Ecdysozoa</taxon>
        <taxon>Arthropoda</taxon>
        <taxon>Hexapoda</taxon>
        <taxon>Insecta</taxon>
        <taxon>Pterygota</taxon>
        <taxon>Neoptera</taxon>
        <taxon>Endopterygota</taxon>
        <taxon>Lepidoptera</taxon>
        <taxon>Glossata</taxon>
        <taxon>Ditrysia</taxon>
        <taxon>Papilionoidea</taxon>
        <taxon>Pieridae</taxon>
        <taxon>Dismorphiinae</taxon>
        <taxon>Leptidea</taxon>
    </lineage>
</organism>
<keyword evidence="1" id="KW-0479">Metal-binding</keyword>
<evidence type="ECO:0000256" key="3">
    <source>
        <dbReference type="ARBA" id="ARBA00022833"/>
    </source>
</evidence>
<evidence type="ECO:0000313" key="7">
    <source>
        <dbReference type="EMBL" id="VVD03650.1"/>
    </source>
</evidence>
<dbReference type="InterPro" id="IPR019786">
    <property type="entry name" value="Zinc_finger_PHD-type_CS"/>
</dbReference>
<sequence>MSLCGACQQVVSITDKITCSVNNCSKSYHYLCVKLTKENYSKLFHRAKASWRCPECKLPAKRTDETPIKHTELVDIEDKVGSPVQQLRDSHFYEFEKKISAKLDTQLATQRSMESNIETLKNDFKRLPEVITYVEFMSSKFDELLREVNQLRSESVYLKTENAKLHEAIQTLNSRVAVIEQQSRDSNVEIQCLPEYPREHLISTVIQLAKVVKCPITEKDILVCTRVSKSNPQSDRSKNLIVKLPSPHMRDTLLAAYLNYNKSNPENKLNMADLGIGGNKQQIYVVEHLSPNNRNQAPLNNLLQFNLVKNKNDKVLDLVLSNAPFHISEQIPSLMKIDSHHPPLLISSIYLPVKFLKKSTISRTNFYLAKYDDINHDLSKIDWDAIFQKELDINAVINKFYLIIREIINKHTPKSKSHNQNYPIWYTRQLVLLLKEKEKY</sequence>
<keyword evidence="3" id="KW-0862">Zinc</keyword>
<evidence type="ECO:0000256" key="4">
    <source>
        <dbReference type="PROSITE-ProRule" id="PRU00146"/>
    </source>
</evidence>
<protein>
    <recommendedName>
        <fullName evidence="6">PHD-type domain-containing protein</fullName>
    </recommendedName>
</protein>
<keyword evidence="8" id="KW-1185">Reference proteome</keyword>
<evidence type="ECO:0000313" key="8">
    <source>
        <dbReference type="Proteomes" id="UP000324832"/>
    </source>
</evidence>
<feature type="coiled-coil region" evidence="5">
    <location>
        <begin position="134"/>
        <end position="182"/>
    </location>
</feature>
<dbReference type="InterPro" id="IPR013083">
    <property type="entry name" value="Znf_RING/FYVE/PHD"/>
</dbReference>
<evidence type="ECO:0000256" key="2">
    <source>
        <dbReference type="ARBA" id="ARBA00022771"/>
    </source>
</evidence>
<gene>
    <name evidence="7" type="ORF">LSINAPIS_LOCUS13602</name>
</gene>
<feature type="domain" description="PHD-type" evidence="6">
    <location>
        <begin position="1"/>
        <end position="59"/>
    </location>
</feature>
<dbReference type="GO" id="GO:0008270">
    <property type="term" value="F:zinc ion binding"/>
    <property type="evidence" value="ECO:0007669"/>
    <property type="project" value="UniProtKB-KW"/>
</dbReference>
<proteinExistence type="predicted"/>
<dbReference type="Gene3D" id="3.30.40.10">
    <property type="entry name" value="Zinc/RING finger domain, C3HC4 (zinc finger)"/>
    <property type="match status" value="1"/>
</dbReference>
<dbReference type="AlphaFoldDB" id="A0A5E4R039"/>
<dbReference type="PROSITE" id="PS50016">
    <property type="entry name" value="ZF_PHD_2"/>
    <property type="match status" value="1"/>
</dbReference>
<reference evidence="7 8" key="1">
    <citation type="submission" date="2017-07" db="EMBL/GenBank/DDBJ databases">
        <authorList>
            <person name="Talla V."/>
            <person name="Backstrom N."/>
        </authorList>
    </citation>
    <scope>NUCLEOTIDE SEQUENCE [LARGE SCALE GENOMIC DNA]</scope>
</reference>
<dbReference type="InterPro" id="IPR019787">
    <property type="entry name" value="Znf_PHD-finger"/>
</dbReference>
<keyword evidence="5" id="KW-0175">Coiled coil</keyword>
<dbReference type="SUPFAM" id="SSF57903">
    <property type="entry name" value="FYVE/PHD zinc finger"/>
    <property type="match status" value="1"/>
</dbReference>
<evidence type="ECO:0000259" key="6">
    <source>
        <dbReference type="PROSITE" id="PS50016"/>
    </source>
</evidence>
<dbReference type="PROSITE" id="PS01359">
    <property type="entry name" value="ZF_PHD_1"/>
    <property type="match status" value="1"/>
</dbReference>
<dbReference type="InterPro" id="IPR011011">
    <property type="entry name" value="Znf_FYVE_PHD"/>
</dbReference>